<feature type="compositionally biased region" description="Basic and acidic residues" evidence="2">
    <location>
        <begin position="327"/>
        <end position="352"/>
    </location>
</feature>
<feature type="region of interest" description="Disordered" evidence="2">
    <location>
        <begin position="256"/>
        <end position="501"/>
    </location>
</feature>
<feature type="compositionally biased region" description="Polar residues" evidence="2">
    <location>
        <begin position="597"/>
        <end position="609"/>
    </location>
</feature>
<name>A0A4S8MXE3_DENBC</name>
<dbReference type="Proteomes" id="UP000297245">
    <property type="component" value="Unassembled WGS sequence"/>
</dbReference>
<feature type="coiled-coil region" evidence="1">
    <location>
        <begin position="104"/>
        <end position="205"/>
    </location>
</feature>
<dbReference type="EMBL" id="ML179036">
    <property type="protein sequence ID" value="THV07771.1"/>
    <property type="molecule type" value="Genomic_DNA"/>
</dbReference>
<proteinExistence type="predicted"/>
<feature type="compositionally biased region" description="Polar residues" evidence="2">
    <location>
        <begin position="354"/>
        <end position="366"/>
    </location>
</feature>
<evidence type="ECO:0000313" key="3">
    <source>
        <dbReference type="EMBL" id="THV07771.1"/>
    </source>
</evidence>
<dbReference type="PRINTS" id="PR01217">
    <property type="entry name" value="PRICHEXTENSN"/>
</dbReference>
<dbReference type="AlphaFoldDB" id="A0A4S8MXE3"/>
<feature type="compositionally biased region" description="Basic and acidic residues" evidence="2">
    <location>
        <begin position="263"/>
        <end position="272"/>
    </location>
</feature>
<evidence type="ECO:0000313" key="4">
    <source>
        <dbReference type="Proteomes" id="UP000297245"/>
    </source>
</evidence>
<feature type="region of interest" description="Disordered" evidence="2">
    <location>
        <begin position="560"/>
        <end position="609"/>
    </location>
</feature>
<feature type="compositionally biased region" description="Pro residues" evidence="2">
    <location>
        <begin position="410"/>
        <end position="419"/>
    </location>
</feature>
<sequence length="763" mass="83932">MPKKQGLQGMGMPIPMSFPVPDKPLPDLGWGEDTQISASRKTESKRDSGSKKHLQSPAKHSRSKGREQEHDRDRVTSLNSTPSGALVKLLVAEESTTRKTRKLLDSALDRLQSASQRAAQAETQKRKTEDDALIQHAQLTKDVDEARRAASKAQNEVEMYKLRLHQLEMETAEARETIRAAQEMREDAERSAAKARATARKFKQEVAKTAAKARGRQEGYFEGLQRGRLITGMGYDYIPGDGSAYIEEVGTDAEEEFNNQRRRLQDRERDVSAIRTPYGIESGRTASSSRHHPRREPHRDPRRGDDRYTAREYDNRRQRDHHPRRERSRERHYEDNQGRHQEKYRHGYHAPESHPSSVDARTNYSGYNPRPVQDPPQDIPDGVPVSMPEPMPHIPTPPQTVVSSNDNPPNNNPLSPPQLPAHTPHQEPPPPQPQVPTVIINLNTPAATNGGLPSPPKVTVSTVPAGAGPKSVPFAPLSVPATSPPSQPPVLPLSPPQRHPRASTVPLAPGLYNDPFGSGVYPDLPLPDGESPVPRFTLPRRTTLYSEAAANAALSAGGVPFSPGLYRDSDGGLARPQPTSQPITQPGPVPPGIPRSSPDSETPSTMTGISSINHLKSFPMRVPTAEGSISGSDRGGGSRVGSRPIGTYGFARELSTIHEHSREGTPSGGGMANSEPRSVAVDQWRRSLTGVSPTFLTVCEYKINVYIRVQIIYDLRPDQVLAKGAILRATYVESSRQRLQAAVASRYMFRVQYVSRHVLATLS</sequence>
<dbReference type="OrthoDB" id="3011271at2759"/>
<feature type="compositionally biased region" description="Basic and acidic residues" evidence="2">
    <location>
        <begin position="40"/>
        <end position="50"/>
    </location>
</feature>
<accession>A0A4S8MXE3</accession>
<gene>
    <name evidence="3" type="ORF">K435DRAFT_169003</name>
</gene>
<feature type="compositionally biased region" description="Pro residues" evidence="2">
    <location>
        <begin position="482"/>
        <end position="497"/>
    </location>
</feature>
<feature type="compositionally biased region" description="Pro residues" evidence="2">
    <location>
        <begin position="387"/>
        <end position="398"/>
    </location>
</feature>
<evidence type="ECO:0000256" key="2">
    <source>
        <dbReference type="SAM" id="MobiDB-lite"/>
    </source>
</evidence>
<evidence type="ECO:0000256" key="1">
    <source>
        <dbReference type="SAM" id="Coils"/>
    </source>
</evidence>
<feature type="compositionally biased region" description="Basic residues" evidence="2">
    <location>
        <begin position="51"/>
        <end position="63"/>
    </location>
</feature>
<keyword evidence="1" id="KW-0175">Coiled coil</keyword>
<organism evidence="3 4">
    <name type="scientific">Dendrothele bispora (strain CBS 962.96)</name>
    <dbReference type="NCBI Taxonomy" id="1314807"/>
    <lineage>
        <taxon>Eukaryota</taxon>
        <taxon>Fungi</taxon>
        <taxon>Dikarya</taxon>
        <taxon>Basidiomycota</taxon>
        <taxon>Agaricomycotina</taxon>
        <taxon>Agaricomycetes</taxon>
        <taxon>Agaricomycetidae</taxon>
        <taxon>Agaricales</taxon>
        <taxon>Agaricales incertae sedis</taxon>
        <taxon>Dendrothele</taxon>
    </lineage>
</organism>
<reference evidence="3 4" key="1">
    <citation type="journal article" date="2019" name="Nat. Ecol. Evol.">
        <title>Megaphylogeny resolves global patterns of mushroom evolution.</title>
        <authorList>
            <person name="Varga T."/>
            <person name="Krizsan K."/>
            <person name="Foldi C."/>
            <person name="Dima B."/>
            <person name="Sanchez-Garcia M."/>
            <person name="Sanchez-Ramirez S."/>
            <person name="Szollosi G.J."/>
            <person name="Szarkandi J.G."/>
            <person name="Papp V."/>
            <person name="Albert L."/>
            <person name="Andreopoulos W."/>
            <person name="Angelini C."/>
            <person name="Antonin V."/>
            <person name="Barry K.W."/>
            <person name="Bougher N.L."/>
            <person name="Buchanan P."/>
            <person name="Buyck B."/>
            <person name="Bense V."/>
            <person name="Catcheside P."/>
            <person name="Chovatia M."/>
            <person name="Cooper J."/>
            <person name="Damon W."/>
            <person name="Desjardin D."/>
            <person name="Finy P."/>
            <person name="Geml J."/>
            <person name="Haridas S."/>
            <person name="Hughes K."/>
            <person name="Justo A."/>
            <person name="Karasinski D."/>
            <person name="Kautmanova I."/>
            <person name="Kiss B."/>
            <person name="Kocsube S."/>
            <person name="Kotiranta H."/>
            <person name="LaButti K.M."/>
            <person name="Lechner B.E."/>
            <person name="Liimatainen K."/>
            <person name="Lipzen A."/>
            <person name="Lukacs Z."/>
            <person name="Mihaltcheva S."/>
            <person name="Morgado L.N."/>
            <person name="Niskanen T."/>
            <person name="Noordeloos M.E."/>
            <person name="Ohm R.A."/>
            <person name="Ortiz-Santana B."/>
            <person name="Ovrebo C."/>
            <person name="Racz N."/>
            <person name="Riley R."/>
            <person name="Savchenko A."/>
            <person name="Shiryaev A."/>
            <person name="Soop K."/>
            <person name="Spirin V."/>
            <person name="Szebenyi C."/>
            <person name="Tomsovsky M."/>
            <person name="Tulloss R.E."/>
            <person name="Uehling J."/>
            <person name="Grigoriev I.V."/>
            <person name="Vagvolgyi C."/>
            <person name="Papp T."/>
            <person name="Martin F.M."/>
            <person name="Miettinen O."/>
            <person name="Hibbett D.S."/>
            <person name="Nagy L.G."/>
        </authorList>
    </citation>
    <scope>NUCLEOTIDE SEQUENCE [LARGE SCALE GENOMIC DNA]</scope>
    <source>
        <strain evidence="3 4">CBS 962.96</strain>
    </source>
</reference>
<feature type="region of interest" description="Disordered" evidence="2">
    <location>
        <begin position="1"/>
        <end position="84"/>
    </location>
</feature>
<feature type="compositionally biased region" description="Basic and acidic residues" evidence="2">
    <location>
        <begin position="297"/>
        <end position="317"/>
    </location>
</feature>
<protein>
    <submittedName>
        <fullName evidence="3">Uncharacterized protein</fullName>
    </submittedName>
</protein>
<feature type="compositionally biased region" description="Basic and acidic residues" evidence="2">
    <location>
        <begin position="64"/>
        <end position="75"/>
    </location>
</feature>
<keyword evidence="4" id="KW-1185">Reference proteome</keyword>